<feature type="transmembrane region" description="Helical" evidence="6">
    <location>
        <begin position="326"/>
        <end position="356"/>
    </location>
</feature>
<feature type="transmembrane region" description="Helical" evidence="6">
    <location>
        <begin position="263"/>
        <end position="284"/>
    </location>
</feature>
<comment type="caution">
    <text evidence="8">The sequence shown here is derived from an EMBL/GenBank/DDBJ whole genome shotgun (WGS) entry which is preliminary data.</text>
</comment>
<evidence type="ECO:0000256" key="2">
    <source>
        <dbReference type="ARBA" id="ARBA00022448"/>
    </source>
</evidence>
<dbReference type="Pfam" id="PF07690">
    <property type="entry name" value="MFS_1"/>
    <property type="match status" value="1"/>
</dbReference>
<keyword evidence="5 6" id="KW-0472">Membrane</keyword>
<keyword evidence="2" id="KW-0813">Transport</keyword>
<dbReference type="PROSITE" id="PS50850">
    <property type="entry name" value="MFS"/>
    <property type="match status" value="1"/>
</dbReference>
<organism evidence="8 9">
    <name type="scientific">Boothiomyces macroporosus</name>
    <dbReference type="NCBI Taxonomy" id="261099"/>
    <lineage>
        <taxon>Eukaryota</taxon>
        <taxon>Fungi</taxon>
        <taxon>Fungi incertae sedis</taxon>
        <taxon>Chytridiomycota</taxon>
        <taxon>Chytridiomycota incertae sedis</taxon>
        <taxon>Chytridiomycetes</taxon>
        <taxon>Rhizophydiales</taxon>
        <taxon>Terramycetaceae</taxon>
        <taxon>Boothiomyces</taxon>
    </lineage>
</organism>
<evidence type="ECO:0000256" key="3">
    <source>
        <dbReference type="ARBA" id="ARBA00022692"/>
    </source>
</evidence>
<reference evidence="8" key="1">
    <citation type="submission" date="2020-05" db="EMBL/GenBank/DDBJ databases">
        <title>Phylogenomic resolution of chytrid fungi.</title>
        <authorList>
            <person name="Stajich J.E."/>
            <person name="Amses K."/>
            <person name="Simmons R."/>
            <person name="Seto K."/>
            <person name="Myers J."/>
            <person name="Bonds A."/>
            <person name="Quandt C.A."/>
            <person name="Barry K."/>
            <person name="Liu P."/>
            <person name="Grigoriev I."/>
            <person name="Longcore J.E."/>
            <person name="James T.Y."/>
        </authorList>
    </citation>
    <scope>NUCLEOTIDE SEQUENCE</scope>
    <source>
        <strain evidence="8">PLAUS21</strain>
    </source>
</reference>
<feature type="transmembrane region" description="Helical" evidence="6">
    <location>
        <begin position="13"/>
        <end position="35"/>
    </location>
</feature>
<dbReference type="Proteomes" id="UP001210925">
    <property type="component" value="Unassembled WGS sequence"/>
</dbReference>
<name>A0AAD5UHB4_9FUNG</name>
<evidence type="ECO:0000256" key="4">
    <source>
        <dbReference type="ARBA" id="ARBA00022989"/>
    </source>
</evidence>
<dbReference type="InterPro" id="IPR020846">
    <property type="entry name" value="MFS_dom"/>
</dbReference>
<dbReference type="InterPro" id="IPR011701">
    <property type="entry name" value="MFS"/>
</dbReference>
<feature type="transmembrane region" description="Helical" evidence="6">
    <location>
        <begin position="104"/>
        <end position="128"/>
    </location>
</feature>
<keyword evidence="9" id="KW-1185">Reference proteome</keyword>
<evidence type="ECO:0000259" key="7">
    <source>
        <dbReference type="PROSITE" id="PS50850"/>
    </source>
</evidence>
<feature type="domain" description="Major facilitator superfamily (MFS) profile" evidence="7">
    <location>
        <begin position="1"/>
        <end position="425"/>
    </location>
</feature>
<feature type="transmembrane region" description="Helical" evidence="6">
    <location>
        <begin position="47"/>
        <end position="64"/>
    </location>
</feature>
<dbReference type="CDD" id="cd17330">
    <property type="entry name" value="MFS_SLC46_TetA_like"/>
    <property type="match status" value="1"/>
</dbReference>
<dbReference type="PANTHER" id="PTHR23504:SF15">
    <property type="entry name" value="MAJOR FACILITATOR SUPERFAMILY (MFS) PROFILE DOMAIN-CONTAINING PROTEIN"/>
    <property type="match status" value="1"/>
</dbReference>
<feature type="transmembrane region" description="Helical" evidence="6">
    <location>
        <begin position="368"/>
        <end position="391"/>
    </location>
</feature>
<protein>
    <recommendedName>
        <fullName evidence="7">Major facilitator superfamily (MFS) profile domain-containing protein</fullName>
    </recommendedName>
</protein>
<feature type="transmembrane region" description="Helical" evidence="6">
    <location>
        <begin position="403"/>
        <end position="423"/>
    </location>
</feature>
<evidence type="ECO:0000313" key="8">
    <source>
        <dbReference type="EMBL" id="KAJ3258163.1"/>
    </source>
</evidence>
<dbReference type="GO" id="GO:0022857">
    <property type="term" value="F:transmembrane transporter activity"/>
    <property type="evidence" value="ECO:0007669"/>
    <property type="project" value="InterPro"/>
</dbReference>
<keyword evidence="3 6" id="KW-0812">Transmembrane</keyword>
<dbReference type="AlphaFoldDB" id="A0AAD5UHB4"/>
<accession>A0AAD5UHB4</accession>
<feature type="transmembrane region" description="Helical" evidence="6">
    <location>
        <begin position="221"/>
        <end position="243"/>
    </location>
</feature>
<dbReference type="PANTHER" id="PTHR23504">
    <property type="entry name" value="MAJOR FACILITATOR SUPERFAMILY DOMAIN-CONTAINING PROTEIN 10"/>
    <property type="match status" value="1"/>
</dbReference>
<dbReference type="SUPFAM" id="SSF103473">
    <property type="entry name" value="MFS general substrate transporter"/>
    <property type="match status" value="1"/>
</dbReference>
<evidence type="ECO:0000313" key="9">
    <source>
        <dbReference type="Proteomes" id="UP001210925"/>
    </source>
</evidence>
<dbReference type="InterPro" id="IPR001958">
    <property type="entry name" value="Tet-R_TetA/multi-R_MdtG-like"/>
</dbReference>
<feature type="transmembrane region" description="Helical" evidence="6">
    <location>
        <begin position="296"/>
        <end position="314"/>
    </location>
</feature>
<dbReference type="PRINTS" id="PR01035">
    <property type="entry name" value="TCRTETA"/>
</dbReference>
<evidence type="ECO:0000256" key="6">
    <source>
        <dbReference type="SAM" id="Phobius"/>
    </source>
</evidence>
<gene>
    <name evidence="8" type="ORF">HK103_003981</name>
</gene>
<dbReference type="EMBL" id="JADGKB010000030">
    <property type="protein sequence ID" value="KAJ3258163.1"/>
    <property type="molecule type" value="Genomic_DNA"/>
</dbReference>
<evidence type="ECO:0000256" key="5">
    <source>
        <dbReference type="ARBA" id="ARBA00023136"/>
    </source>
</evidence>
<evidence type="ECO:0000256" key="1">
    <source>
        <dbReference type="ARBA" id="ARBA00004141"/>
    </source>
</evidence>
<feature type="transmembrane region" description="Helical" evidence="6">
    <location>
        <begin position="148"/>
        <end position="170"/>
    </location>
</feature>
<keyword evidence="4 6" id="KW-1133">Transmembrane helix</keyword>
<dbReference type="InterPro" id="IPR036259">
    <property type="entry name" value="MFS_trans_sf"/>
</dbReference>
<comment type="subcellular location">
    <subcellularLocation>
        <location evidence="1">Membrane</location>
        <topology evidence="1">Multi-pass membrane protein</topology>
    </subcellularLocation>
</comment>
<dbReference type="Gene3D" id="1.20.1250.20">
    <property type="entry name" value="MFS general substrate transporter like domains"/>
    <property type="match status" value="1"/>
</dbReference>
<dbReference type="GO" id="GO:0016020">
    <property type="term" value="C:membrane"/>
    <property type="evidence" value="ECO:0007669"/>
    <property type="project" value="UniProtKB-SubCell"/>
</dbReference>
<proteinExistence type="predicted"/>
<sequence>MVKDFNLSKEADIGYYVGFLGSSFCFAQFLTASFWGYLSDRFGRRPVILMALLGNSLSLLMFGVSKSLAWAITARLACGLVNGTIGVAKSLLGEITDSTNRSRAFSLMSLNFGVGTVIGPALGGLLANPAEKYPDIFGHIDFLKEYPYFLPCFCSAIITWIGFTLGYFFLPETCTTVVGYQRVEDQIAAPSHLESSNEEEVDIDGNNEAVDQTTEPQSTGLGAAAISSIFSYSILAFSDVYFAECFPLWAVTQPTIGLGFDGGQIGIAFTVCGTIMLFNQLIIYPEVAKRTTTKQLYQISTIVLIIFPLMFPLISNYVAGNANLRWLLWPTLLFTMGLRTITNGFLFTSIFVLITVSAKGGQLGTVNGIAHAAASLTRTFAPTVGGISFAWSLQNGLPPPLNHLFIFTTLTVVSILLAIQTYFML</sequence>